<comment type="similarity">
    <text evidence="1">Belongs to the nitroreductase family.</text>
</comment>
<evidence type="ECO:0000259" key="3">
    <source>
        <dbReference type="Pfam" id="PF00881"/>
    </source>
</evidence>
<evidence type="ECO:0000256" key="1">
    <source>
        <dbReference type="ARBA" id="ARBA00007118"/>
    </source>
</evidence>
<dbReference type="InterPro" id="IPR029478">
    <property type="entry name" value="TM1586_NiRdase"/>
</dbReference>
<dbReference type="EMBL" id="PFCI01000017">
    <property type="protein sequence ID" value="PIR72220.1"/>
    <property type="molecule type" value="Genomic_DNA"/>
</dbReference>
<reference evidence="6" key="1">
    <citation type="submission" date="2017-09" db="EMBL/GenBank/DDBJ databases">
        <title>Depth-based differentiation of microbial function through sediment-hosted aquifers and enrichment of novel symbionts in the deep terrestrial subsurface.</title>
        <authorList>
            <person name="Probst A.J."/>
            <person name="Ladd B."/>
            <person name="Jarett J.K."/>
            <person name="Geller-Mcgrath D.E."/>
            <person name="Sieber C.M.K."/>
            <person name="Emerson J.B."/>
            <person name="Anantharaman K."/>
            <person name="Thomas B.C."/>
            <person name="Malmstrom R."/>
            <person name="Stieglmeier M."/>
            <person name="Klingl A."/>
            <person name="Woyke T."/>
            <person name="Ryan C.M."/>
            <person name="Banfield J.F."/>
        </authorList>
    </citation>
    <scope>NUCLEOTIDE SEQUENCE [LARGE SCALE GENOMIC DNA]</scope>
</reference>
<accession>A0A2H0TKC0</accession>
<organism evidence="5 6">
    <name type="scientific">Candidatus Nealsonbacteria bacterium CG10_big_fil_rev_8_21_14_0_10_36_228</name>
    <dbReference type="NCBI Taxonomy" id="1974708"/>
    <lineage>
        <taxon>Bacteria</taxon>
        <taxon>Candidatus Nealsoniibacteriota</taxon>
    </lineage>
</organism>
<dbReference type="InterPro" id="IPR000415">
    <property type="entry name" value="Nitroreductase-like"/>
</dbReference>
<evidence type="ECO:0000313" key="5">
    <source>
        <dbReference type="EMBL" id="PIR72220.1"/>
    </source>
</evidence>
<evidence type="ECO:0000256" key="2">
    <source>
        <dbReference type="ARBA" id="ARBA00023002"/>
    </source>
</evidence>
<protein>
    <submittedName>
        <fullName evidence="5">Nitroreductase</fullName>
    </submittedName>
</protein>
<dbReference type="PANTHER" id="PTHR43673">
    <property type="entry name" value="NAD(P)H NITROREDUCTASE YDGI-RELATED"/>
    <property type="match status" value="1"/>
</dbReference>
<dbReference type="Proteomes" id="UP000237006">
    <property type="component" value="Unassembled WGS sequence"/>
</dbReference>
<dbReference type="CDD" id="cd02139">
    <property type="entry name" value="nitroreductase"/>
    <property type="match status" value="1"/>
</dbReference>
<keyword evidence="2" id="KW-0560">Oxidoreductase</keyword>
<evidence type="ECO:0000313" key="6">
    <source>
        <dbReference type="Proteomes" id="UP000237006"/>
    </source>
</evidence>
<feature type="domain" description="Putative nitroreductase TM1586" evidence="4">
    <location>
        <begin position="102"/>
        <end position="168"/>
    </location>
</feature>
<comment type="caution">
    <text evidence="5">The sequence shown here is derived from an EMBL/GenBank/DDBJ whole genome shotgun (WGS) entry which is preliminary data.</text>
</comment>
<dbReference type="SUPFAM" id="SSF55469">
    <property type="entry name" value="FMN-dependent nitroreductase-like"/>
    <property type="match status" value="1"/>
</dbReference>
<dbReference type="GO" id="GO:0016491">
    <property type="term" value="F:oxidoreductase activity"/>
    <property type="evidence" value="ECO:0007669"/>
    <property type="project" value="UniProtKB-KW"/>
</dbReference>
<dbReference type="Pfam" id="PF14512">
    <property type="entry name" value="TM1586_NiRdase"/>
    <property type="match status" value="1"/>
</dbReference>
<proteinExistence type="inferred from homology"/>
<dbReference type="Gene3D" id="3.40.109.10">
    <property type="entry name" value="NADH Oxidase"/>
    <property type="match status" value="1"/>
</dbReference>
<evidence type="ECO:0000259" key="4">
    <source>
        <dbReference type="Pfam" id="PF14512"/>
    </source>
</evidence>
<dbReference type="Pfam" id="PF00881">
    <property type="entry name" value="Nitroreductase"/>
    <property type="match status" value="1"/>
</dbReference>
<feature type="domain" description="Nitroreductase" evidence="3">
    <location>
        <begin position="7"/>
        <end position="65"/>
    </location>
</feature>
<dbReference type="PANTHER" id="PTHR43673:SF10">
    <property type="entry name" value="NADH DEHYDROGENASE_NAD(P)H NITROREDUCTASE XCC3605-RELATED"/>
    <property type="match status" value="1"/>
</dbReference>
<dbReference type="AlphaFoldDB" id="A0A2H0TKC0"/>
<dbReference type="InterPro" id="IPR029479">
    <property type="entry name" value="Nitroreductase"/>
</dbReference>
<name>A0A2H0TKC0_9BACT</name>
<sequence>MEVFEAIKNRYSCRSYKAEPVPEKKLKKILEAARLAPSAHNEQEWKFIVVRDSKKRKKLAKTALSQDFIAEAPVVIVAVAIDPEHILSSGVPAYAVDLAIAIEHMALEAVEEGLGTCWIGAFDQEAVKKILKIPERYKVVALLPLGYPAGEPRPKSRKKLEEIISYDGFK</sequence>
<gene>
    <name evidence="5" type="ORF">COU41_00715</name>
</gene>